<feature type="binding site" evidence="3">
    <location>
        <position position="57"/>
    </location>
    <ligand>
        <name>Zn(2+)</name>
        <dbReference type="ChEBI" id="CHEBI:29105"/>
        <note>catalytic</note>
    </ligand>
</feature>
<evidence type="ECO:0000256" key="1">
    <source>
        <dbReference type="ARBA" id="ARBA00022801"/>
    </source>
</evidence>
<feature type="binding site" evidence="3">
    <location>
        <position position="88"/>
    </location>
    <ligand>
        <name>Zn(2+)</name>
        <dbReference type="ChEBI" id="CHEBI:29105"/>
        <note>catalytic</note>
    </ligand>
</feature>
<evidence type="ECO:0000259" key="4">
    <source>
        <dbReference type="PROSITE" id="PS51747"/>
    </source>
</evidence>
<protein>
    <recommendedName>
        <fullName evidence="4">CMP/dCMP-type deaminase domain-containing protein</fullName>
    </recommendedName>
</protein>
<dbReference type="Pfam" id="PF00383">
    <property type="entry name" value="dCMP_cyt_deam_1"/>
    <property type="match status" value="1"/>
</dbReference>
<dbReference type="PIRSF" id="PIRSF006019">
    <property type="entry name" value="dCMP_deaminase"/>
    <property type="match status" value="1"/>
</dbReference>
<dbReference type="GO" id="GO:0006220">
    <property type="term" value="P:pyrimidine nucleotide metabolic process"/>
    <property type="evidence" value="ECO:0007669"/>
    <property type="project" value="InterPro"/>
</dbReference>
<dbReference type="PROSITE" id="PS51747">
    <property type="entry name" value="CYT_DCMP_DEAMINASES_2"/>
    <property type="match status" value="1"/>
</dbReference>
<sequence length="129" mass="14346">MEAAEAFAKCSDSTRSKVGAVLVKRNRIISCGYNALPEHLNGPLEDETGVTKAEVRHAEENALRALIRSPESAQGATLFVTHSCCKNCAISVVEAGIKVVYYKHEYRLDEGLRHLRENDVLVIKYEEDQ</sequence>
<reference evidence="5 6" key="1">
    <citation type="submission" date="2022-02" db="EMBL/GenBank/DDBJ databases">
        <authorList>
            <person name="Akremi I."/>
            <person name="Wagemans J."/>
        </authorList>
    </citation>
    <scope>NUCLEOTIDE SEQUENCE [LARGE SCALE GENOMIC DNA]</scope>
</reference>
<dbReference type="Proteomes" id="UP001220111">
    <property type="component" value="Segment"/>
</dbReference>
<dbReference type="EMBL" id="OM870967">
    <property type="protein sequence ID" value="UOL47620.1"/>
    <property type="molecule type" value="Genomic_DNA"/>
</dbReference>
<keyword evidence="3" id="KW-0479">Metal-binding</keyword>
<dbReference type="InterPro" id="IPR002125">
    <property type="entry name" value="CMP_dCMP_dom"/>
</dbReference>
<dbReference type="Gene3D" id="3.40.140.10">
    <property type="entry name" value="Cytidine Deaminase, domain 2"/>
    <property type="match status" value="1"/>
</dbReference>
<dbReference type="GO" id="GO:0008270">
    <property type="term" value="F:zinc ion binding"/>
    <property type="evidence" value="ECO:0007669"/>
    <property type="project" value="InterPro"/>
</dbReference>
<evidence type="ECO:0000313" key="6">
    <source>
        <dbReference type="Proteomes" id="UP001220111"/>
    </source>
</evidence>
<keyword evidence="1" id="KW-0378">Hydrolase</keyword>
<keyword evidence="6" id="KW-1185">Reference proteome</keyword>
<comment type="cofactor">
    <cofactor evidence="3">
        <name>Zn(2+)</name>
        <dbReference type="ChEBI" id="CHEBI:29105"/>
    </cofactor>
</comment>
<dbReference type="InterPro" id="IPR015517">
    <property type="entry name" value="dCMP_deaminase-rel"/>
</dbReference>
<dbReference type="InterPro" id="IPR016193">
    <property type="entry name" value="Cytidine_deaminase-like"/>
</dbReference>
<evidence type="ECO:0000256" key="3">
    <source>
        <dbReference type="PIRSR" id="PIRSR006019-2"/>
    </source>
</evidence>
<keyword evidence="3" id="KW-0862">Zinc</keyword>
<gene>
    <name evidence="5" type="ORF">vBPaerPs12_164c</name>
</gene>
<dbReference type="SUPFAM" id="SSF53927">
    <property type="entry name" value="Cytidine deaminase-like"/>
    <property type="match status" value="1"/>
</dbReference>
<organism evidence="5 6">
    <name type="scientific">Pseudomonas phage vB_Paer_Ps12</name>
    <dbReference type="NCBI Taxonomy" id="2924904"/>
    <lineage>
        <taxon>Viruses</taxon>
        <taxon>Duplodnaviria</taxon>
        <taxon>Heunggongvirae</taxon>
        <taxon>Uroviricota</taxon>
        <taxon>Caudoviricetes</taxon>
        <taxon>Vandenendeviridae</taxon>
        <taxon>Skurskavirinae</taxon>
        <taxon>Pakpunavirus</taxon>
        <taxon>Pakpunavirus Ps12</taxon>
    </lineage>
</organism>
<feature type="domain" description="CMP/dCMP-type deaminase" evidence="4">
    <location>
        <begin position="1"/>
        <end position="115"/>
    </location>
</feature>
<dbReference type="PANTHER" id="PTHR11086:SF18">
    <property type="entry name" value="DEOXYCYTIDYLATE DEAMINASE"/>
    <property type="match status" value="1"/>
</dbReference>
<name>A0AAE9GNA1_9CAUD</name>
<accession>A0AAE9GNA1</accession>
<feature type="active site" description="Proton donor" evidence="2">
    <location>
        <position position="59"/>
    </location>
</feature>
<feature type="binding site" evidence="3">
    <location>
        <position position="85"/>
    </location>
    <ligand>
        <name>Zn(2+)</name>
        <dbReference type="ChEBI" id="CHEBI:29105"/>
        <note>catalytic</note>
    </ligand>
</feature>
<dbReference type="GO" id="GO:0004132">
    <property type="term" value="F:dCMP deaminase activity"/>
    <property type="evidence" value="ECO:0007669"/>
    <property type="project" value="InterPro"/>
</dbReference>
<dbReference type="InterPro" id="IPR016473">
    <property type="entry name" value="dCMP_deaminase"/>
</dbReference>
<evidence type="ECO:0000313" key="5">
    <source>
        <dbReference type="EMBL" id="UOL47620.1"/>
    </source>
</evidence>
<evidence type="ECO:0000256" key="2">
    <source>
        <dbReference type="PIRSR" id="PIRSR006019-1"/>
    </source>
</evidence>
<dbReference type="PANTHER" id="PTHR11086">
    <property type="entry name" value="DEOXYCYTIDYLATE DEAMINASE-RELATED"/>
    <property type="match status" value="1"/>
</dbReference>
<proteinExistence type="predicted"/>